<dbReference type="EMBL" id="JABWDY010013582">
    <property type="protein sequence ID" value="KAF5198202.1"/>
    <property type="molecule type" value="Genomic_DNA"/>
</dbReference>
<dbReference type="Gene3D" id="1.10.510.10">
    <property type="entry name" value="Transferase(Phosphotransferase) domain 1"/>
    <property type="match status" value="1"/>
</dbReference>
<evidence type="ECO:0000313" key="6">
    <source>
        <dbReference type="Proteomes" id="UP000554482"/>
    </source>
</evidence>
<sequence length="100" mass="11599">MLLFEILSRKKWEDGNSFAKQVWEKYQSKKLDEIIRDCGIEKGDEEKAKTLSIVALLCIEEMATDRPSMNEVVNILTDVLRPKEQQNPSSIKKEPQKPHL</sequence>
<gene>
    <name evidence="5" type="ORF">FRX31_012211</name>
</gene>
<keyword evidence="1" id="KW-0808">Transferase</keyword>
<keyword evidence="2" id="KW-0547">Nucleotide-binding</keyword>
<evidence type="ECO:0000256" key="1">
    <source>
        <dbReference type="ARBA" id="ARBA00022679"/>
    </source>
</evidence>
<reference evidence="5 6" key="1">
    <citation type="submission" date="2020-06" db="EMBL/GenBank/DDBJ databases">
        <title>Transcriptomic and genomic resources for Thalictrum thalictroides and T. hernandezii: Facilitating candidate gene discovery in an emerging model plant lineage.</title>
        <authorList>
            <person name="Arias T."/>
            <person name="Riano-Pachon D.M."/>
            <person name="Di Stilio V.S."/>
        </authorList>
    </citation>
    <scope>NUCLEOTIDE SEQUENCE [LARGE SCALE GENOMIC DNA]</scope>
    <source>
        <strain evidence="6">cv. WT478/WT964</strain>
        <tissue evidence="5">Leaves</tissue>
    </source>
</reference>
<dbReference type="AlphaFoldDB" id="A0A7J6WPZ8"/>
<comment type="caution">
    <text evidence="5">The sequence shown here is derived from an EMBL/GenBank/DDBJ whole genome shotgun (WGS) entry which is preliminary data.</text>
</comment>
<accession>A0A7J6WPZ8</accession>
<dbReference type="Proteomes" id="UP000554482">
    <property type="component" value="Unassembled WGS sequence"/>
</dbReference>
<keyword evidence="4" id="KW-0067">ATP-binding</keyword>
<protein>
    <submittedName>
        <fullName evidence="5">Uncharacterized protein</fullName>
    </submittedName>
</protein>
<dbReference type="GO" id="GO:0016301">
    <property type="term" value="F:kinase activity"/>
    <property type="evidence" value="ECO:0007669"/>
    <property type="project" value="UniProtKB-KW"/>
</dbReference>
<evidence type="ECO:0000313" key="5">
    <source>
        <dbReference type="EMBL" id="KAF5198202.1"/>
    </source>
</evidence>
<dbReference type="GO" id="GO:0005524">
    <property type="term" value="F:ATP binding"/>
    <property type="evidence" value="ECO:0007669"/>
    <property type="project" value="UniProtKB-KW"/>
</dbReference>
<name>A0A7J6WPZ8_THATH</name>
<evidence type="ECO:0000256" key="4">
    <source>
        <dbReference type="ARBA" id="ARBA00022840"/>
    </source>
</evidence>
<dbReference type="OrthoDB" id="1938319at2759"/>
<dbReference type="PANTHER" id="PTHR47973">
    <property type="entry name" value="CYSTEINE-RICH RECEPTOR-LIKE PROTEIN KINASE 3"/>
    <property type="match status" value="1"/>
</dbReference>
<evidence type="ECO:0000256" key="2">
    <source>
        <dbReference type="ARBA" id="ARBA00022741"/>
    </source>
</evidence>
<keyword evidence="6" id="KW-1185">Reference proteome</keyword>
<keyword evidence="3" id="KW-0418">Kinase</keyword>
<organism evidence="5 6">
    <name type="scientific">Thalictrum thalictroides</name>
    <name type="common">Rue-anemone</name>
    <name type="synonym">Anemone thalictroides</name>
    <dbReference type="NCBI Taxonomy" id="46969"/>
    <lineage>
        <taxon>Eukaryota</taxon>
        <taxon>Viridiplantae</taxon>
        <taxon>Streptophyta</taxon>
        <taxon>Embryophyta</taxon>
        <taxon>Tracheophyta</taxon>
        <taxon>Spermatophyta</taxon>
        <taxon>Magnoliopsida</taxon>
        <taxon>Ranunculales</taxon>
        <taxon>Ranunculaceae</taxon>
        <taxon>Thalictroideae</taxon>
        <taxon>Thalictrum</taxon>
    </lineage>
</organism>
<proteinExistence type="predicted"/>
<evidence type="ECO:0000256" key="3">
    <source>
        <dbReference type="ARBA" id="ARBA00022777"/>
    </source>
</evidence>
<dbReference type="InterPro" id="IPR052059">
    <property type="entry name" value="CR_Ser/Thr_kinase"/>
</dbReference>